<evidence type="ECO:0000313" key="3">
    <source>
        <dbReference type="Proteomes" id="UP000002572"/>
    </source>
</evidence>
<sequence>MKTLLLLMILLAFLSGSCSHYSVTPPSAVMQRCAEGIGVPPVRNDSQYHEQSPRLRDALIGQLNRQPGMRYSSNARCQLQCVLLGTSQHVSRRDAYGTALSEDAQFSIECELVEDGLVSLSRHQVAFTDDTFIQTDARSRYENMAESVINRVLR</sequence>
<feature type="chain" id="PRO_5003213895" description="Lipoprotein" evidence="1">
    <location>
        <begin position="21"/>
        <end position="154"/>
    </location>
</feature>
<evidence type="ECO:0000313" key="2">
    <source>
        <dbReference type="EMBL" id="ADU65634.1"/>
    </source>
</evidence>
<dbReference type="AlphaFoldDB" id="E6W2Q0"/>
<dbReference type="PROSITE" id="PS51257">
    <property type="entry name" value="PROKAR_LIPOPROTEIN"/>
    <property type="match status" value="1"/>
</dbReference>
<gene>
    <name evidence="2" type="ordered locus">Selin_0894</name>
</gene>
<evidence type="ECO:0000256" key="1">
    <source>
        <dbReference type="SAM" id="SignalP"/>
    </source>
</evidence>
<reference evidence="2 3" key="1">
    <citation type="submission" date="2010-12" db="EMBL/GenBank/DDBJ databases">
        <title>Complete sequence of Desulfurispirillum indicum S5.</title>
        <authorList>
            <consortium name="US DOE Joint Genome Institute"/>
            <person name="Lucas S."/>
            <person name="Copeland A."/>
            <person name="Lapidus A."/>
            <person name="Cheng J.-F."/>
            <person name="Goodwin L."/>
            <person name="Pitluck S."/>
            <person name="Chertkov O."/>
            <person name="Held B."/>
            <person name="Detter J.C."/>
            <person name="Han C."/>
            <person name="Tapia R."/>
            <person name="Land M."/>
            <person name="Hauser L."/>
            <person name="Kyrpides N."/>
            <person name="Ivanova N."/>
            <person name="Mikhailova N."/>
            <person name="Haggblom M."/>
            <person name="Rauschenbach I."/>
            <person name="Bini E."/>
            <person name="Woyke T."/>
        </authorList>
    </citation>
    <scope>NUCLEOTIDE SEQUENCE [LARGE SCALE GENOMIC DNA]</scope>
    <source>
        <strain evidence="3">ATCC BAA-1389 / DSM 22839 / S5</strain>
    </source>
</reference>
<dbReference type="InParanoid" id="E6W2Q0"/>
<dbReference type="HOGENOM" id="CLU_1701424_0_0_0"/>
<name>E6W2Q0_DESIS</name>
<organism evidence="2 3">
    <name type="scientific">Desulfurispirillum indicum (strain ATCC BAA-1389 / DSM 22839 / S5)</name>
    <dbReference type="NCBI Taxonomy" id="653733"/>
    <lineage>
        <taxon>Bacteria</taxon>
        <taxon>Pseudomonadati</taxon>
        <taxon>Chrysiogenota</taxon>
        <taxon>Chrysiogenia</taxon>
        <taxon>Chrysiogenales</taxon>
        <taxon>Chrysiogenaceae</taxon>
        <taxon>Desulfurispirillum</taxon>
    </lineage>
</organism>
<dbReference type="RefSeq" id="WP_013505520.1">
    <property type="nucleotide sequence ID" value="NC_014836.1"/>
</dbReference>
<keyword evidence="1" id="KW-0732">Signal</keyword>
<keyword evidence="3" id="KW-1185">Reference proteome</keyword>
<dbReference type="EMBL" id="CP002432">
    <property type="protein sequence ID" value="ADU65634.1"/>
    <property type="molecule type" value="Genomic_DNA"/>
</dbReference>
<protein>
    <recommendedName>
        <fullName evidence="4">Lipoprotein</fullName>
    </recommendedName>
</protein>
<proteinExistence type="predicted"/>
<feature type="signal peptide" evidence="1">
    <location>
        <begin position="1"/>
        <end position="20"/>
    </location>
</feature>
<accession>E6W2Q0</accession>
<dbReference type="KEGG" id="din:Selin_0894"/>
<dbReference type="Proteomes" id="UP000002572">
    <property type="component" value="Chromosome"/>
</dbReference>
<dbReference type="STRING" id="653733.Selin_0894"/>
<dbReference type="OrthoDB" id="9900738at2"/>
<evidence type="ECO:0008006" key="4">
    <source>
        <dbReference type="Google" id="ProtNLM"/>
    </source>
</evidence>